<dbReference type="PANTHER" id="PTHR37222">
    <property type="entry name" value="OS02G0718000 PROTEIN"/>
    <property type="match status" value="1"/>
</dbReference>
<feature type="non-terminal residue" evidence="4">
    <location>
        <position position="1"/>
    </location>
</feature>
<keyword evidence="2" id="KW-1133">Transmembrane helix</keyword>
<feature type="region of interest" description="Disordered" evidence="1">
    <location>
        <begin position="122"/>
        <end position="162"/>
    </location>
</feature>
<evidence type="ECO:0000256" key="2">
    <source>
        <dbReference type="SAM" id="Phobius"/>
    </source>
</evidence>
<dbReference type="GeneID" id="103711370"/>
<feature type="transmembrane region" description="Helical" evidence="2">
    <location>
        <begin position="257"/>
        <end position="278"/>
    </location>
</feature>
<dbReference type="PANTHER" id="PTHR37222:SF1">
    <property type="entry name" value="OS02G0718000 PROTEIN"/>
    <property type="match status" value="1"/>
</dbReference>
<evidence type="ECO:0000256" key="1">
    <source>
        <dbReference type="SAM" id="MobiDB-lite"/>
    </source>
</evidence>
<sequence>IDKKKAIVVGGCVVLPLLPLPSTENGILPLSQITSKLLLLNAKNPNLSSFTTLFQPNSHLGTLSKPIPIPSDVTLLSSVSPNPNPSFLQSYPISPTIPTSLACISPSIYALKSHSDLSKIVTFEQSSSPNPRRTNRSFSSIPPQSSSDAGEPPRSPPELQHQEITGPTVERDVSALALLGIAHLGLGAWIAYAVRPPDEVSIQGLMAFAFPFSLAFLMRRSLKPIAFFRKMEEQGRLQILTLALQASKSLNLLFLRIRVVSTCCILGISAGCLVTFWLR</sequence>
<name>A0A8B7CBM5_PHODC</name>
<dbReference type="KEGG" id="pda:103711370"/>
<dbReference type="Proteomes" id="UP000228380">
    <property type="component" value="Chromosome 7"/>
</dbReference>
<reference evidence="4" key="2">
    <citation type="submission" date="2025-08" db="UniProtKB">
        <authorList>
            <consortium name="RefSeq"/>
        </authorList>
    </citation>
    <scope>IDENTIFICATION</scope>
    <source>
        <tissue evidence="4">Young leaves</tissue>
    </source>
</reference>
<reference evidence="3" key="1">
    <citation type="journal article" date="2019" name="Nat. Commun.">
        <title>Genome-wide association mapping of date palm fruit traits.</title>
        <authorList>
            <person name="Hazzouri K.M."/>
            <person name="Gros-Balthazard M."/>
            <person name="Flowers J.M."/>
            <person name="Copetti D."/>
            <person name="Lemansour A."/>
            <person name="Lebrun M."/>
            <person name="Masmoudi K."/>
            <person name="Ferrand S."/>
            <person name="Dhar M.I."/>
            <person name="Fresquez Z.A."/>
            <person name="Rosas U."/>
            <person name="Zhang J."/>
            <person name="Talag J."/>
            <person name="Lee S."/>
            <person name="Kudrna D."/>
            <person name="Powell R.F."/>
            <person name="Leitch I.J."/>
            <person name="Krueger R.R."/>
            <person name="Wing R.A."/>
            <person name="Amiri K.M.A."/>
            <person name="Purugganan M.D."/>
        </authorList>
    </citation>
    <scope>NUCLEOTIDE SEQUENCE [LARGE SCALE GENOMIC DNA]</scope>
    <source>
        <strain evidence="3">cv. Khalas</strain>
    </source>
</reference>
<keyword evidence="3" id="KW-1185">Reference proteome</keyword>
<keyword evidence="2" id="KW-0472">Membrane</keyword>
<keyword evidence="2" id="KW-0812">Transmembrane</keyword>
<feature type="compositionally biased region" description="Low complexity" evidence="1">
    <location>
        <begin position="126"/>
        <end position="147"/>
    </location>
</feature>
<feature type="transmembrane region" description="Helical" evidence="2">
    <location>
        <begin position="173"/>
        <end position="194"/>
    </location>
</feature>
<dbReference type="RefSeq" id="XP_008795702.2">
    <property type="nucleotide sequence ID" value="XM_008797480.4"/>
</dbReference>
<accession>A0A8B7CBM5</accession>
<evidence type="ECO:0000313" key="3">
    <source>
        <dbReference type="Proteomes" id="UP000228380"/>
    </source>
</evidence>
<proteinExistence type="predicted"/>
<protein>
    <submittedName>
        <fullName evidence="4">Uncharacterized protein LOC103711370</fullName>
    </submittedName>
</protein>
<organism evidence="3 4">
    <name type="scientific">Phoenix dactylifera</name>
    <name type="common">Date palm</name>
    <dbReference type="NCBI Taxonomy" id="42345"/>
    <lineage>
        <taxon>Eukaryota</taxon>
        <taxon>Viridiplantae</taxon>
        <taxon>Streptophyta</taxon>
        <taxon>Embryophyta</taxon>
        <taxon>Tracheophyta</taxon>
        <taxon>Spermatophyta</taxon>
        <taxon>Magnoliopsida</taxon>
        <taxon>Liliopsida</taxon>
        <taxon>Arecaceae</taxon>
        <taxon>Coryphoideae</taxon>
        <taxon>Phoeniceae</taxon>
        <taxon>Phoenix</taxon>
    </lineage>
</organism>
<evidence type="ECO:0000313" key="4">
    <source>
        <dbReference type="RefSeq" id="XP_008795702.2"/>
    </source>
</evidence>
<dbReference type="OrthoDB" id="1908269at2759"/>
<gene>
    <name evidence="4" type="primary">LOC103711370</name>
</gene>
<dbReference type="AlphaFoldDB" id="A0A8B7CBM5"/>
<feature type="transmembrane region" description="Helical" evidence="2">
    <location>
        <begin position="200"/>
        <end position="218"/>
    </location>
</feature>